<proteinExistence type="predicted"/>
<feature type="compositionally biased region" description="Low complexity" evidence="1">
    <location>
        <begin position="51"/>
        <end position="68"/>
    </location>
</feature>
<dbReference type="Proteomes" id="UP000244336">
    <property type="component" value="Chromosome 9"/>
</dbReference>
<evidence type="ECO:0000313" key="2">
    <source>
        <dbReference type="EMBL" id="PUZ40185.1"/>
    </source>
</evidence>
<keyword evidence="3" id="KW-1185">Reference proteome</keyword>
<feature type="region of interest" description="Disordered" evidence="1">
    <location>
        <begin position="51"/>
        <end position="90"/>
    </location>
</feature>
<dbReference type="EMBL" id="CM009757">
    <property type="protein sequence ID" value="PUZ40185.1"/>
    <property type="molecule type" value="Genomic_DNA"/>
</dbReference>
<organism evidence="2 3">
    <name type="scientific">Panicum hallii var. hallii</name>
    <dbReference type="NCBI Taxonomy" id="1504633"/>
    <lineage>
        <taxon>Eukaryota</taxon>
        <taxon>Viridiplantae</taxon>
        <taxon>Streptophyta</taxon>
        <taxon>Embryophyta</taxon>
        <taxon>Tracheophyta</taxon>
        <taxon>Spermatophyta</taxon>
        <taxon>Magnoliopsida</taxon>
        <taxon>Liliopsida</taxon>
        <taxon>Poales</taxon>
        <taxon>Poaceae</taxon>
        <taxon>PACMAD clade</taxon>
        <taxon>Panicoideae</taxon>
        <taxon>Panicodae</taxon>
        <taxon>Paniceae</taxon>
        <taxon>Panicinae</taxon>
        <taxon>Panicum</taxon>
        <taxon>Panicum sect. Panicum</taxon>
    </lineage>
</organism>
<reference evidence="2 3" key="1">
    <citation type="submission" date="2018-04" db="EMBL/GenBank/DDBJ databases">
        <title>WGS assembly of Panicum hallii var. hallii HAL2.</title>
        <authorList>
            <person name="Lovell J."/>
            <person name="Jenkins J."/>
            <person name="Lowry D."/>
            <person name="Mamidi S."/>
            <person name="Sreedasyam A."/>
            <person name="Weng X."/>
            <person name="Barry K."/>
            <person name="Bonette J."/>
            <person name="Campitelli B."/>
            <person name="Daum C."/>
            <person name="Gordon S."/>
            <person name="Gould B."/>
            <person name="Lipzen A."/>
            <person name="MacQueen A."/>
            <person name="Palacio-Mejia J."/>
            <person name="Plott C."/>
            <person name="Shakirov E."/>
            <person name="Shu S."/>
            <person name="Yoshinaga Y."/>
            <person name="Zane M."/>
            <person name="Rokhsar D."/>
            <person name="Grimwood J."/>
            <person name="Schmutz J."/>
            <person name="Juenger T."/>
        </authorList>
    </citation>
    <scope>NUCLEOTIDE SEQUENCE [LARGE SCALE GENOMIC DNA]</scope>
    <source>
        <strain evidence="3">cv. HAL2</strain>
    </source>
</reference>
<sequence>MPSPSRSPRTRARFCSSPTALCLRAGSRSLPPRVSRISSSSIAPGPCPACTSPPLSSSAPPSAASTSLRGCSRTRPSSCAVPPSPACRSSCSARPSWRIGSSCSPRAPFCKSSPSPGICSDCAPALPPRTSSACNSTAYPSWRKLPWWTPRAFSGSSSGGCSSTN</sequence>
<evidence type="ECO:0000256" key="1">
    <source>
        <dbReference type="SAM" id="MobiDB-lite"/>
    </source>
</evidence>
<dbReference type="Gramene" id="PUZ40185">
    <property type="protein sequence ID" value="PUZ40185"/>
    <property type="gene ID" value="GQ55_9G404800"/>
</dbReference>
<dbReference type="AlphaFoldDB" id="A0A2T7CA36"/>
<accession>A0A2T7CA36</accession>
<evidence type="ECO:0000313" key="3">
    <source>
        <dbReference type="Proteomes" id="UP000244336"/>
    </source>
</evidence>
<gene>
    <name evidence="2" type="ORF">GQ55_9G404800</name>
</gene>
<feature type="compositionally biased region" description="Low complexity" evidence="1">
    <location>
        <begin position="75"/>
        <end position="90"/>
    </location>
</feature>
<name>A0A2T7CA36_9POAL</name>
<protein>
    <submittedName>
        <fullName evidence="2">Uncharacterized protein</fullName>
    </submittedName>
</protein>